<feature type="transmembrane region" description="Helical" evidence="2">
    <location>
        <begin position="50"/>
        <end position="68"/>
    </location>
</feature>
<dbReference type="RefSeq" id="WP_165008983.1">
    <property type="nucleotide sequence ID" value="NZ_CP064954.1"/>
</dbReference>
<reference evidence="3 4" key="1">
    <citation type="submission" date="2020-11" db="EMBL/GenBank/DDBJ databases">
        <title>Corynebacterium sp. ZJ-599.</title>
        <authorList>
            <person name="Zhou J."/>
        </authorList>
    </citation>
    <scope>NUCLEOTIDE SEQUENCE [LARGE SCALE GENOMIC DNA]</scope>
    <source>
        <strain evidence="3 4">ZJ-599</strain>
    </source>
</reference>
<feature type="transmembrane region" description="Helical" evidence="2">
    <location>
        <begin position="107"/>
        <end position="129"/>
    </location>
</feature>
<gene>
    <name evidence="3" type="ORF">G7Y31_04440</name>
</gene>
<evidence type="ECO:0000313" key="3">
    <source>
        <dbReference type="EMBL" id="QPK79946.1"/>
    </source>
</evidence>
<keyword evidence="2" id="KW-0472">Membrane</keyword>
<feature type="transmembrane region" description="Helical" evidence="2">
    <location>
        <begin position="166"/>
        <end position="193"/>
    </location>
</feature>
<dbReference type="AlphaFoldDB" id="A0A7T0KGF0"/>
<sequence>MYFNSLTLWRRACTIVGLAAVMVLWLLAFANSSFPEYGFNSAFDSSLGKAMWALAALATACFFAAGFGTVPDRFILAVPALVTLNLALASVMVSLGLPFYGDSIGTAFAAIVGGPLLGLIVGSLTVLLWGFSTPVMLPHLIGEVVLCLAVAYLAERKQLSTLGRVMAYGAALGLISGVISALTVNYGLIGPLLPGSNDLTNYFIYLHFDTTSAIWLQSLVSGVVDKTYTLIIAAVAARYMPPLTRKMFTFWGNEQRLRCVLCSASELETLEASRRSSHRGVDQDASSDVPRRRSRRPCHRLRRLR</sequence>
<feature type="compositionally biased region" description="Basic residues" evidence="1">
    <location>
        <begin position="292"/>
        <end position="305"/>
    </location>
</feature>
<feature type="region of interest" description="Disordered" evidence="1">
    <location>
        <begin position="278"/>
        <end position="305"/>
    </location>
</feature>
<accession>A0A7T0KGF0</accession>
<feature type="transmembrane region" description="Helical" evidence="2">
    <location>
        <begin position="12"/>
        <end position="30"/>
    </location>
</feature>
<dbReference type="Proteomes" id="UP000594681">
    <property type="component" value="Chromosome"/>
</dbReference>
<evidence type="ECO:0000256" key="1">
    <source>
        <dbReference type="SAM" id="MobiDB-lite"/>
    </source>
</evidence>
<keyword evidence="2" id="KW-1133">Transmembrane helix</keyword>
<keyword evidence="2" id="KW-0812">Transmembrane</keyword>
<evidence type="ECO:0000256" key="2">
    <source>
        <dbReference type="SAM" id="Phobius"/>
    </source>
</evidence>
<feature type="transmembrane region" description="Helical" evidence="2">
    <location>
        <begin position="74"/>
        <end position="100"/>
    </location>
</feature>
<evidence type="ECO:0000313" key="4">
    <source>
        <dbReference type="Proteomes" id="UP000594681"/>
    </source>
</evidence>
<name>A0A7T0KGF0_9CORY</name>
<dbReference type="KEGG" id="cliz:G7Y31_04440"/>
<proteinExistence type="predicted"/>
<keyword evidence="4" id="KW-1185">Reference proteome</keyword>
<evidence type="ECO:0008006" key="5">
    <source>
        <dbReference type="Google" id="ProtNLM"/>
    </source>
</evidence>
<feature type="transmembrane region" description="Helical" evidence="2">
    <location>
        <begin position="213"/>
        <end position="237"/>
    </location>
</feature>
<dbReference type="EMBL" id="CP064954">
    <property type="protein sequence ID" value="QPK79946.1"/>
    <property type="molecule type" value="Genomic_DNA"/>
</dbReference>
<protein>
    <recommendedName>
        <fullName evidence="5">ECF transporter S component</fullName>
    </recommendedName>
</protein>
<organism evidence="3 4">
    <name type="scientific">Corynebacterium lizhenjunii</name>
    <dbReference type="NCBI Taxonomy" id="2709394"/>
    <lineage>
        <taxon>Bacteria</taxon>
        <taxon>Bacillati</taxon>
        <taxon>Actinomycetota</taxon>
        <taxon>Actinomycetes</taxon>
        <taxon>Mycobacteriales</taxon>
        <taxon>Corynebacteriaceae</taxon>
        <taxon>Corynebacterium</taxon>
    </lineage>
</organism>